<evidence type="ECO:0000313" key="2">
    <source>
        <dbReference type="EMBL" id="MFC4411819.1"/>
    </source>
</evidence>
<evidence type="ECO:0000259" key="1">
    <source>
        <dbReference type="PROSITE" id="PS51781"/>
    </source>
</evidence>
<dbReference type="RefSeq" id="WP_378157191.1">
    <property type="nucleotide sequence ID" value="NZ_JBHSEC010000022.1"/>
</dbReference>
<keyword evidence="3" id="KW-1185">Reference proteome</keyword>
<proteinExistence type="predicted"/>
<accession>A0ABV8X9Y9</accession>
<dbReference type="PROSITE" id="PS51781">
    <property type="entry name" value="SH3B"/>
    <property type="match status" value="1"/>
</dbReference>
<feature type="domain" description="SH3b" evidence="1">
    <location>
        <begin position="570"/>
        <end position="640"/>
    </location>
</feature>
<dbReference type="Gene3D" id="2.30.30.40">
    <property type="entry name" value="SH3 Domains"/>
    <property type="match status" value="1"/>
</dbReference>
<sequence>MAKQIHQYFENPVREYNAIDRDLQNRLNQEVYNEVNAYSQLLTDQAMEQVWNHLRRRYEELDRLEKSVPDEPSKEDRDYFLKQFFKLTDPSHVSADLQRALQFKKIEKDYAEFIKKMSLGEYGELFKRYRYPAEFFNGIQHGILHSVDNIVHALKSYAESVGRYALTLDSVAKSAKDKAFIKGTASVLGLLVGIPFAGAGVGALMGGSDQSKISDSLDNVFEDWDEYVDHFYGFLQTLEQTYRLAMAALYGGTILRVNDQLNQLNIAFSQMALLSKDYALELNGQERKETEKWLRESVSGIKQLLTKKLWKDAIRISQELYLTVKSQPVAARTEMYGGKSAIYEAHLYYYLSFQEALLEEYQNGHYDSFYTTVKKLYSDMPLTVLDKNIDSNFSKTGDLLFRFIKEALKRDRTEDLLIAHKYLERVGKRWKRDGSYLGETTKDAEAFTDELKAFYLLENFLYIQCGYEIEFQFLDGSLKRRQIRELIKIDEAIGRPDSLTDFLKFQYRSALFHSFKTSLTKNKKWLVAAVLAIGVGTGGFVYGNEIVEKAKGISLFADNSEAETEIVATAPIYLMINTEYANVRSEPSLSSSIVDSVDQSIQLEYLHKEATDSEYRTWLLVKLPDGKDGWISSKITENIAQ</sequence>
<comment type="caution">
    <text evidence="2">The sequence shown here is derived from an EMBL/GenBank/DDBJ whole genome shotgun (WGS) entry which is preliminary data.</text>
</comment>
<dbReference type="Proteomes" id="UP001595817">
    <property type="component" value="Unassembled WGS sequence"/>
</dbReference>
<name>A0ABV8X9Y9_9LACT</name>
<protein>
    <submittedName>
        <fullName evidence="2">SH3 domain-containing protein</fullName>
    </submittedName>
</protein>
<gene>
    <name evidence="2" type="ORF">ACFOZY_15620</name>
</gene>
<reference evidence="3" key="1">
    <citation type="journal article" date="2019" name="Int. J. Syst. Evol. Microbiol.">
        <title>The Global Catalogue of Microorganisms (GCM) 10K type strain sequencing project: providing services to taxonomists for standard genome sequencing and annotation.</title>
        <authorList>
            <consortium name="The Broad Institute Genomics Platform"/>
            <consortium name="The Broad Institute Genome Sequencing Center for Infectious Disease"/>
            <person name="Wu L."/>
            <person name="Ma J."/>
        </authorList>
    </citation>
    <scope>NUCLEOTIDE SEQUENCE [LARGE SCALE GENOMIC DNA]</scope>
    <source>
        <strain evidence="3">CCUG 59778</strain>
    </source>
</reference>
<organism evidence="2 3">
    <name type="scientific">Chungangia koreensis</name>
    <dbReference type="NCBI Taxonomy" id="752657"/>
    <lineage>
        <taxon>Bacteria</taxon>
        <taxon>Bacillati</taxon>
        <taxon>Bacillota</taxon>
        <taxon>Bacilli</taxon>
        <taxon>Lactobacillales</taxon>
        <taxon>Chungangia</taxon>
    </lineage>
</organism>
<dbReference type="InterPro" id="IPR003646">
    <property type="entry name" value="SH3-like_bac-type"/>
</dbReference>
<dbReference type="EMBL" id="JBHSEC010000022">
    <property type="protein sequence ID" value="MFC4411819.1"/>
    <property type="molecule type" value="Genomic_DNA"/>
</dbReference>
<dbReference type="Pfam" id="PF08239">
    <property type="entry name" value="SH3_3"/>
    <property type="match status" value="1"/>
</dbReference>
<evidence type="ECO:0000313" key="3">
    <source>
        <dbReference type="Proteomes" id="UP001595817"/>
    </source>
</evidence>